<evidence type="ECO:0000313" key="4">
    <source>
        <dbReference type="Proteomes" id="UP000221168"/>
    </source>
</evidence>
<keyword evidence="1" id="KW-1133">Transmembrane helix</keyword>
<evidence type="ECO:0000313" key="3">
    <source>
        <dbReference type="EMBL" id="PHP68364.1"/>
    </source>
</evidence>
<feature type="transmembrane region" description="Helical" evidence="1">
    <location>
        <begin position="6"/>
        <end position="26"/>
    </location>
</feature>
<dbReference type="RefSeq" id="WP_099305170.1">
    <property type="nucleotide sequence ID" value="NZ_PDVP01000002.1"/>
</dbReference>
<dbReference type="Pfam" id="PF06863">
    <property type="entry name" value="DUF1254"/>
    <property type="match status" value="1"/>
</dbReference>
<dbReference type="PIRSF" id="PIRSF010244">
    <property type="entry name" value="UCP010244_imp"/>
    <property type="match status" value="1"/>
</dbReference>
<dbReference type="EMBL" id="PDVP01000002">
    <property type="protein sequence ID" value="PHP68364.1"/>
    <property type="molecule type" value="Genomic_DNA"/>
</dbReference>
<dbReference type="InterPro" id="IPR014456">
    <property type="entry name" value="UCP010244_IM"/>
</dbReference>
<keyword evidence="4" id="KW-1185">Reference proteome</keyword>
<gene>
    <name evidence="3" type="ORF">CSC94_06890</name>
</gene>
<protein>
    <submittedName>
        <fullName evidence="3">DUF1254 domain-containing protein</fullName>
    </submittedName>
</protein>
<organism evidence="3 4">
    <name type="scientific">Zhengella mangrovi</name>
    <dbReference type="NCBI Taxonomy" id="1982044"/>
    <lineage>
        <taxon>Bacteria</taxon>
        <taxon>Pseudomonadati</taxon>
        <taxon>Pseudomonadota</taxon>
        <taxon>Alphaproteobacteria</taxon>
        <taxon>Hyphomicrobiales</taxon>
        <taxon>Notoacmeibacteraceae</taxon>
        <taxon>Zhengella</taxon>
    </lineage>
</organism>
<accession>A0A2G1QSD4</accession>
<dbReference type="AlphaFoldDB" id="A0A2G1QSD4"/>
<sequence>MARLFYAIALGLAGAGIIHIAALLLVPHYATNDAWNRISALEPDYAFRIVEPAGAEASGIIEVHDPEFAIAACRFDLADGPVHITAPGGADFWSVSVFNSRGQNTYSFNDRNAASGALDLAIATPVQMIELRKNLPDSFADAVFVEADIDRGMAVLRVFQPDAASATTVQRMLEKADCEPFAL</sequence>
<reference evidence="3 4" key="1">
    <citation type="submission" date="2017-10" db="EMBL/GenBank/DDBJ databases">
        <title>Sedimentibacterium mangrovi gen. nov., sp. nov., a novel member of family Phyllobacteriacea isolated from mangrove sediment.</title>
        <authorList>
            <person name="Liao H."/>
            <person name="Tian Y."/>
        </authorList>
    </citation>
    <scope>NUCLEOTIDE SEQUENCE [LARGE SCALE GENOMIC DNA]</scope>
    <source>
        <strain evidence="3 4">X9-2-2</strain>
    </source>
</reference>
<dbReference type="InterPro" id="IPR010679">
    <property type="entry name" value="DUF1254"/>
</dbReference>
<dbReference type="OrthoDB" id="1346484at2"/>
<keyword evidence="1" id="KW-0472">Membrane</keyword>
<dbReference type="Proteomes" id="UP000221168">
    <property type="component" value="Unassembled WGS sequence"/>
</dbReference>
<name>A0A2G1QSD4_9HYPH</name>
<comment type="caution">
    <text evidence="3">The sequence shown here is derived from an EMBL/GenBank/DDBJ whole genome shotgun (WGS) entry which is preliminary data.</text>
</comment>
<feature type="domain" description="DUF1254" evidence="2">
    <location>
        <begin position="72"/>
        <end position="179"/>
    </location>
</feature>
<keyword evidence="1" id="KW-0812">Transmembrane</keyword>
<evidence type="ECO:0000259" key="2">
    <source>
        <dbReference type="Pfam" id="PF06863"/>
    </source>
</evidence>
<evidence type="ECO:0000256" key="1">
    <source>
        <dbReference type="SAM" id="Phobius"/>
    </source>
</evidence>
<proteinExistence type="predicted"/>